<evidence type="ECO:0000313" key="10">
    <source>
        <dbReference type="Proteomes" id="UP000824890"/>
    </source>
</evidence>
<dbReference type="InterPro" id="IPR042197">
    <property type="entry name" value="Apaf_helical"/>
</dbReference>
<dbReference type="PRINTS" id="PR00364">
    <property type="entry name" value="DISEASERSIST"/>
</dbReference>
<name>A0ABQ8E595_BRANA</name>
<dbReference type="InterPro" id="IPR036388">
    <property type="entry name" value="WH-like_DNA-bd_sf"/>
</dbReference>
<keyword evidence="2" id="KW-0677">Repeat</keyword>
<dbReference type="Pfam" id="PF23559">
    <property type="entry name" value="WHD_DRP"/>
    <property type="match status" value="1"/>
</dbReference>
<keyword evidence="4" id="KW-0611">Plant defense</keyword>
<evidence type="ECO:0000259" key="7">
    <source>
        <dbReference type="Pfam" id="PF00931"/>
    </source>
</evidence>
<dbReference type="Pfam" id="PF00931">
    <property type="entry name" value="NB-ARC"/>
    <property type="match status" value="1"/>
</dbReference>
<feature type="domain" description="Disease resistance protein winged helix" evidence="8">
    <location>
        <begin position="399"/>
        <end position="465"/>
    </location>
</feature>
<dbReference type="PANTHER" id="PTHR33463:SF220">
    <property type="entry name" value="NB-ARC DOMAIN-CONTAINING PROTEIN"/>
    <property type="match status" value="1"/>
</dbReference>
<evidence type="ECO:0000256" key="2">
    <source>
        <dbReference type="ARBA" id="ARBA00022737"/>
    </source>
</evidence>
<keyword evidence="6" id="KW-0175">Coiled coil</keyword>
<dbReference type="SUPFAM" id="SSF52540">
    <property type="entry name" value="P-loop containing nucleoside triphosphate hydrolases"/>
    <property type="match status" value="1"/>
</dbReference>
<feature type="coiled-coil region" evidence="6">
    <location>
        <begin position="13"/>
        <end position="40"/>
    </location>
</feature>
<dbReference type="EMBL" id="JAGKQM010000003">
    <property type="protein sequence ID" value="KAH0936038.1"/>
    <property type="molecule type" value="Genomic_DNA"/>
</dbReference>
<keyword evidence="10" id="KW-1185">Reference proteome</keyword>
<evidence type="ECO:0000256" key="5">
    <source>
        <dbReference type="ARBA" id="ARBA00022840"/>
    </source>
</evidence>
<accession>A0ABQ8E595</accession>
<evidence type="ECO:0008006" key="11">
    <source>
        <dbReference type="Google" id="ProtNLM"/>
    </source>
</evidence>
<gene>
    <name evidence="9" type="ORF">HID58_013155</name>
</gene>
<evidence type="ECO:0000259" key="8">
    <source>
        <dbReference type="Pfam" id="PF23559"/>
    </source>
</evidence>
<dbReference type="InterPro" id="IPR058922">
    <property type="entry name" value="WHD_DRP"/>
</dbReference>
<keyword evidence="5" id="KW-0067">ATP-binding</keyword>
<evidence type="ECO:0000256" key="4">
    <source>
        <dbReference type="ARBA" id="ARBA00022821"/>
    </source>
</evidence>
<keyword evidence="3" id="KW-0547">Nucleotide-binding</keyword>
<dbReference type="PANTHER" id="PTHR33463">
    <property type="entry name" value="NB-ARC DOMAIN-CONTAINING PROTEIN-RELATED"/>
    <property type="match status" value="1"/>
</dbReference>
<protein>
    <recommendedName>
        <fullName evidence="11">Disease resistance protein</fullName>
    </recommendedName>
</protein>
<reference evidence="9 10" key="1">
    <citation type="submission" date="2021-05" db="EMBL/GenBank/DDBJ databases">
        <title>Genome Assembly of Synthetic Allotetraploid Brassica napus Reveals Homoeologous Exchanges between Subgenomes.</title>
        <authorList>
            <person name="Davis J.T."/>
        </authorList>
    </citation>
    <scope>NUCLEOTIDE SEQUENCE [LARGE SCALE GENOMIC DNA]</scope>
    <source>
        <strain evidence="10">cv. Da-Ae</strain>
        <tissue evidence="9">Seedling</tissue>
    </source>
</reference>
<evidence type="ECO:0000256" key="3">
    <source>
        <dbReference type="ARBA" id="ARBA00022741"/>
    </source>
</evidence>
<sequence>MRRWTVPLDKGYIGNLKKNLRDLQRETEDLRAIHDVVKNKVAREKVKHRHMLKPVQVWLTRVESFNTRVDDTLSTSPAQLQKLCLCGICSKNVCLSYSYGRRVFLLLEEVKKLKSEGNFQELTELTMICEVVERPTRTTVGQEEMLETAWERLMEEDVGIMGLHGMGGVGKTTLFKQIHNKFATMSGKFDVVIWIVVSQGASISKLQEDIAQKLRLCDDQWTRKDESDKAAEMHRVLKGTRFVLMLDDIWEKVDLEAIGVPEPTRENGCKVAFTTRSKEVCGRMGDREPMQVKCLERDQAWELFRIKVGESTLSRDPNIVELARKVAEKCHGLPLALSVIGETMSYKTTVQEWEHANYVLTRSAAEFSDMENKILPVLKYSYDNLADEHIKSCFLYCALFPEDYEIVKESLIECWICEGFVGEYQVLKRAVNKGYELLCTLIRANLLTEFGTIKVGMHDVIREMALWIASDLGKQKESFVVQAGVGLHDVPKVKDWRACPKLRKLPLNATSVSRVDELSIVMKPEEEAQLEWEDEDTKNRFSPLISLGREMTSIFCLLTKVERMKTESSHNPLIQKQTDLVCSNEATVLTITFTRRLYSDAPRATVPALPCVCLSPATSRVNDLEAI</sequence>
<dbReference type="InterPro" id="IPR027417">
    <property type="entry name" value="P-loop_NTPase"/>
</dbReference>
<organism evidence="9 10">
    <name type="scientific">Brassica napus</name>
    <name type="common">Rape</name>
    <dbReference type="NCBI Taxonomy" id="3708"/>
    <lineage>
        <taxon>Eukaryota</taxon>
        <taxon>Viridiplantae</taxon>
        <taxon>Streptophyta</taxon>
        <taxon>Embryophyta</taxon>
        <taxon>Tracheophyta</taxon>
        <taxon>Spermatophyta</taxon>
        <taxon>Magnoliopsida</taxon>
        <taxon>eudicotyledons</taxon>
        <taxon>Gunneridae</taxon>
        <taxon>Pentapetalae</taxon>
        <taxon>rosids</taxon>
        <taxon>malvids</taxon>
        <taxon>Brassicales</taxon>
        <taxon>Brassicaceae</taxon>
        <taxon>Brassiceae</taxon>
        <taxon>Brassica</taxon>
    </lineage>
</organism>
<proteinExistence type="predicted"/>
<comment type="caution">
    <text evidence="9">The sequence shown here is derived from an EMBL/GenBank/DDBJ whole genome shotgun (WGS) entry which is preliminary data.</text>
</comment>
<evidence type="ECO:0000256" key="1">
    <source>
        <dbReference type="ARBA" id="ARBA00022614"/>
    </source>
</evidence>
<keyword evidence="1" id="KW-0433">Leucine-rich repeat</keyword>
<dbReference type="InterPro" id="IPR002182">
    <property type="entry name" value="NB-ARC"/>
</dbReference>
<dbReference type="Gene3D" id="1.10.10.10">
    <property type="entry name" value="Winged helix-like DNA-binding domain superfamily/Winged helix DNA-binding domain"/>
    <property type="match status" value="1"/>
</dbReference>
<dbReference type="Gene3D" id="3.40.50.300">
    <property type="entry name" value="P-loop containing nucleotide triphosphate hydrolases"/>
    <property type="match status" value="1"/>
</dbReference>
<dbReference type="Gene3D" id="1.10.8.430">
    <property type="entry name" value="Helical domain of apoptotic protease-activating factors"/>
    <property type="match status" value="1"/>
</dbReference>
<feature type="domain" description="NB-ARC" evidence="7">
    <location>
        <begin position="142"/>
        <end position="313"/>
    </location>
</feature>
<evidence type="ECO:0000256" key="6">
    <source>
        <dbReference type="SAM" id="Coils"/>
    </source>
</evidence>
<evidence type="ECO:0000313" key="9">
    <source>
        <dbReference type="EMBL" id="KAH0936038.1"/>
    </source>
</evidence>
<dbReference type="Proteomes" id="UP000824890">
    <property type="component" value="Unassembled WGS sequence"/>
</dbReference>
<dbReference type="InterPro" id="IPR050905">
    <property type="entry name" value="Plant_NBS-LRR"/>
</dbReference>